<dbReference type="GO" id="GO:0016298">
    <property type="term" value="F:lipase activity"/>
    <property type="evidence" value="ECO:0007669"/>
    <property type="project" value="InterPro"/>
</dbReference>
<dbReference type="InterPro" id="IPR029058">
    <property type="entry name" value="AB_hydrolase_fold"/>
</dbReference>
<dbReference type="PANTHER" id="PTHR11610">
    <property type="entry name" value="LIPASE"/>
    <property type="match status" value="1"/>
</dbReference>
<evidence type="ECO:0000256" key="2">
    <source>
        <dbReference type="ARBA" id="ARBA00010701"/>
    </source>
</evidence>
<evidence type="ECO:0000256" key="1">
    <source>
        <dbReference type="ARBA" id="ARBA00004613"/>
    </source>
</evidence>
<name>A0A922S8Z7_SPOEX</name>
<dbReference type="GO" id="GO:0016042">
    <property type="term" value="P:lipid catabolic process"/>
    <property type="evidence" value="ECO:0007669"/>
    <property type="project" value="TreeGrafter"/>
</dbReference>
<comment type="similarity">
    <text evidence="2 4">Belongs to the AB hydrolase superfamily. Lipase family.</text>
</comment>
<reference evidence="6" key="1">
    <citation type="journal article" date="2021" name="G3 (Bethesda)">
        <title>Genome and transcriptome analysis of the beet armyworm Spodoptera exigua reveals targets for pest control. .</title>
        <authorList>
            <person name="Simon S."/>
            <person name="Breeschoten T."/>
            <person name="Jansen H.J."/>
            <person name="Dirks R.P."/>
            <person name="Schranz M.E."/>
            <person name="Ros V.I.D."/>
        </authorList>
    </citation>
    <scope>NUCLEOTIDE SEQUENCE</scope>
    <source>
        <strain evidence="6">TB_SE_WUR_2020</strain>
    </source>
</reference>
<dbReference type="Pfam" id="PF00151">
    <property type="entry name" value="Lipase"/>
    <property type="match status" value="1"/>
</dbReference>
<gene>
    <name evidence="6" type="ORF">HF086_003653</name>
</gene>
<keyword evidence="3" id="KW-0964">Secreted</keyword>
<dbReference type="GO" id="GO:0017171">
    <property type="term" value="F:serine hydrolase activity"/>
    <property type="evidence" value="ECO:0007669"/>
    <property type="project" value="TreeGrafter"/>
</dbReference>
<comment type="subcellular location">
    <subcellularLocation>
        <location evidence="1">Secreted</location>
    </subcellularLocation>
</comment>
<dbReference type="Gene3D" id="3.40.50.1820">
    <property type="entry name" value="alpha/beta hydrolase"/>
    <property type="match status" value="2"/>
</dbReference>
<dbReference type="SUPFAM" id="SSF53474">
    <property type="entry name" value="alpha/beta-Hydrolases"/>
    <property type="match status" value="1"/>
</dbReference>
<proteinExistence type="inferred from homology"/>
<evidence type="ECO:0000313" key="7">
    <source>
        <dbReference type="Proteomes" id="UP000814243"/>
    </source>
</evidence>
<dbReference type="GO" id="GO:0005615">
    <property type="term" value="C:extracellular space"/>
    <property type="evidence" value="ECO:0007669"/>
    <property type="project" value="TreeGrafter"/>
</dbReference>
<dbReference type="AlphaFoldDB" id="A0A922S8Z7"/>
<dbReference type="PANTHER" id="PTHR11610:SF169">
    <property type="entry name" value="GH15759P-RELATED"/>
    <property type="match status" value="1"/>
</dbReference>
<accession>A0A922S8Z7</accession>
<comment type="caution">
    <text evidence="6">The sequence shown here is derived from an EMBL/GenBank/DDBJ whole genome shotgun (WGS) entry which is preliminary data.</text>
</comment>
<sequence length="103" mass="11362">MAQGSYLLSAVWNAKTVGLAAAAQLNKLIDIGLPLEKLHIIGFSLGCQVADLCSHWRSWQYYAESVRNPEAFPASPALSYPHFQMSQNHAQGMVYMGYGCNKK</sequence>
<dbReference type="Proteomes" id="UP000814243">
    <property type="component" value="Unassembled WGS sequence"/>
</dbReference>
<protein>
    <recommendedName>
        <fullName evidence="5">Lipase domain-containing protein</fullName>
    </recommendedName>
</protein>
<dbReference type="EMBL" id="JACEFF010000897">
    <property type="protein sequence ID" value="KAH9628699.1"/>
    <property type="molecule type" value="Genomic_DNA"/>
</dbReference>
<evidence type="ECO:0000256" key="4">
    <source>
        <dbReference type="RuleBase" id="RU004262"/>
    </source>
</evidence>
<dbReference type="InterPro" id="IPR013818">
    <property type="entry name" value="Lipase"/>
</dbReference>
<evidence type="ECO:0000313" key="6">
    <source>
        <dbReference type="EMBL" id="KAH9628699.1"/>
    </source>
</evidence>
<dbReference type="InterPro" id="IPR000734">
    <property type="entry name" value="TAG_lipase"/>
</dbReference>
<evidence type="ECO:0000259" key="5">
    <source>
        <dbReference type="Pfam" id="PF00151"/>
    </source>
</evidence>
<organism evidence="6 7">
    <name type="scientific">Spodoptera exigua</name>
    <name type="common">Beet armyworm</name>
    <name type="synonym">Noctua fulgens</name>
    <dbReference type="NCBI Taxonomy" id="7107"/>
    <lineage>
        <taxon>Eukaryota</taxon>
        <taxon>Metazoa</taxon>
        <taxon>Ecdysozoa</taxon>
        <taxon>Arthropoda</taxon>
        <taxon>Hexapoda</taxon>
        <taxon>Insecta</taxon>
        <taxon>Pterygota</taxon>
        <taxon>Neoptera</taxon>
        <taxon>Endopterygota</taxon>
        <taxon>Lepidoptera</taxon>
        <taxon>Glossata</taxon>
        <taxon>Ditrysia</taxon>
        <taxon>Noctuoidea</taxon>
        <taxon>Noctuidae</taxon>
        <taxon>Amphipyrinae</taxon>
        <taxon>Spodoptera</taxon>
    </lineage>
</organism>
<evidence type="ECO:0000256" key="3">
    <source>
        <dbReference type="ARBA" id="ARBA00022525"/>
    </source>
</evidence>
<feature type="domain" description="Lipase" evidence="5">
    <location>
        <begin position="53"/>
        <end position="99"/>
    </location>
</feature>